<dbReference type="RefSeq" id="WP_203195670.1">
    <property type="nucleotide sequence ID" value="NZ_CP063362.1"/>
</dbReference>
<evidence type="ECO:0000313" key="3">
    <source>
        <dbReference type="Proteomes" id="UP000596427"/>
    </source>
</evidence>
<gene>
    <name evidence="2" type="ORF">EZH22_11005</name>
</gene>
<organism evidence="2 3">
    <name type="scientific">Xanthobacter dioxanivorans</name>
    <dbReference type="NCBI Taxonomy" id="2528964"/>
    <lineage>
        <taxon>Bacteria</taxon>
        <taxon>Pseudomonadati</taxon>
        <taxon>Pseudomonadota</taxon>
        <taxon>Alphaproteobacteria</taxon>
        <taxon>Hyphomicrobiales</taxon>
        <taxon>Xanthobacteraceae</taxon>
        <taxon>Xanthobacter</taxon>
    </lineage>
</organism>
<dbReference type="AlphaFoldDB" id="A0A974PS29"/>
<dbReference type="KEGG" id="xdi:EZH22_11005"/>
<keyword evidence="3" id="KW-1185">Reference proteome</keyword>
<name>A0A974PS29_9HYPH</name>
<reference evidence="2 3" key="1">
    <citation type="submission" date="2020-10" db="EMBL/GenBank/DDBJ databases">
        <title>Degradation of 1,4-Dioxane by Xanthobacter sp. YN2, via a Novel Group-2 Soluble Di-Iron Monooxygenase.</title>
        <authorList>
            <person name="Ma F."/>
            <person name="Wang Y."/>
            <person name="Yang J."/>
            <person name="Guo H."/>
            <person name="Su D."/>
            <person name="Yu L."/>
        </authorList>
    </citation>
    <scope>NUCLEOTIDE SEQUENCE [LARGE SCALE GENOMIC DNA]</scope>
    <source>
        <strain evidence="2 3">YN2</strain>
    </source>
</reference>
<accession>A0A974PS29</accession>
<dbReference type="Proteomes" id="UP000596427">
    <property type="component" value="Chromosome"/>
</dbReference>
<feature type="region of interest" description="Disordered" evidence="1">
    <location>
        <begin position="1"/>
        <end position="57"/>
    </location>
</feature>
<evidence type="ECO:0000313" key="2">
    <source>
        <dbReference type="EMBL" id="QRG08757.1"/>
    </source>
</evidence>
<proteinExistence type="predicted"/>
<evidence type="ECO:0000256" key="1">
    <source>
        <dbReference type="SAM" id="MobiDB-lite"/>
    </source>
</evidence>
<feature type="compositionally biased region" description="Low complexity" evidence="1">
    <location>
        <begin position="22"/>
        <end position="46"/>
    </location>
</feature>
<sequence length="489" mass="51589">MLGDARPVGKGRPRAGEMHGVDAAPGRPQPAGGADDAALAGHPASARAAGGRPLPPELRPFVGHLTRHALDAAATRARRIGVGADEVLVAQGAIEGEAATRRLAAHLGLPVAVLGPQDAPADAAMAAAVIRTGVLLESAGGGGRPAFTMAARGREVRRLFRALRADAGLARRARLVAPAALRRHVLATTGKALAERAVAALAAADPLKSAATLRPARTLAAIGLCAGLPLAGLLALAPDAGVLAVQALLSLLFLSWIALRIAGSLFLPPDDERPSLRERDLPVYSILVPLYREAASVPGLVASLSGLDYPALGSKRTTNDGVCIGWDALGFVVPCNRVHHMAADPQVLTTLRRKRDTIEAYIGTMERQIADARRDLSAINATIRLYEIDPTTPGVVAPYAEIHRLFRRGEMTETCRQALRQRGPLDTRELALEVIRTKGMDESDRILRKTIALRIVQALRLQERRGGGISGDGRRCGVRLWTVPQPLGA</sequence>
<protein>
    <submittedName>
        <fullName evidence="2">Uncharacterized protein</fullName>
    </submittedName>
</protein>
<dbReference type="EMBL" id="CP063362">
    <property type="protein sequence ID" value="QRG08757.1"/>
    <property type="molecule type" value="Genomic_DNA"/>
</dbReference>